<protein>
    <recommendedName>
        <fullName evidence="3">DUF1534 domain-containing protein</fullName>
    </recommendedName>
</protein>
<dbReference type="Proteomes" id="UP001145022">
    <property type="component" value="Unassembled WGS sequence"/>
</dbReference>
<evidence type="ECO:0008006" key="3">
    <source>
        <dbReference type="Google" id="ProtNLM"/>
    </source>
</evidence>
<sequence>MRGVSWKLRNKSQKPLTLALSRRERGLTEVFSRATPTWHTAPNVDFEKHEDRLPFPLAPLGAVRRFGRAGVRG</sequence>
<reference evidence="1" key="3">
    <citation type="journal article" date="2023" name="J. Biotechnol.">
        <title>Draft Genome Sequences of Endophytic Pseudomonas Strains, Isolated from the Interior of Brassicaceae Plants.</title>
        <authorList>
            <person name="Kaneko H."/>
            <person name="Furuya T."/>
        </authorList>
    </citation>
    <scope>NUCLEOTIDE SEQUENCE</scope>
    <source>
        <strain evidence="1">RS3R-1</strain>
    </source>
</reference>
<reference evidence="1" key="1">
    <citation type="journal article" date="2021" name="Sci. Rep.">
        <title>An efficient direct screening system for microorganisms that activate plant immune responses based on plant-microbe interactions using cultured plant cells.</title>
        <authorList>
            <person name="Kurokawa M."/>
            <person name="Nakano M."/>
            <person name="Kitahata N."/>
            <person name="Kuchitsu K."/>
            <person name="Furuya T."/>
        </authorList>
    </citation>
    <scope>NUCLEOTIDE SEQUENCE</scope>
    <source>
        <strain evidence="1">RS3R-1</strain>
    </source>
</reference>
<comment type="caution">
    <text evidence="1">The sequence shown here is derived from an EMBL/GenBank/DDBJ whole genome shotgun (WGS) entry which is preliminary data.</text>
</comment>
<name>A0ABQ5PHE8_9PSED</name>
<gene>
    <name evidence="1" type="ORF">RS3R1_19200</name>
</gene>
<evidence type="ECO:0000313" key="1">
    <source>
        <dbReference type="EMBL" id="GLH42832.1"/>
    </source>
</evidence>
<keyword evidence="2" id="KW-1185">Reference proteome</keyword>
<organism evidence="1 2">
    <name type="scientific">Pseudomonas atacamensis</name>
    <dbReference type="NCBI Taxonomy" id="2565368"/>
    <lineage>
        <taxon>Bacteria</taxon>
        <taxon>Pseudomonadati</taxon>
        <taxon>Pseudomonadota</taxon>
        <taxon>Gammaproteobacteria</taxon>
        <taxon>Pseudomonadales</taxon>
        <taxon>Pseudomonadaceae</taxon>
        <taxon>Pseudomonas</taxon>
    </lineage>
</organism>
<reference evidence="1" key="2">
    <citation type="submission" date="2022-11" db="EMBL/GenBank/DDBJ databases">
        <title>Draft genome sequencing of Pseudomonas atacamensis RS3R1.</title>
        <authorList>
            <person name="Furuya T."/>
            <person name="Kaneko H."/>
        </authorList>
    </citation>
    <scope>NUCLEOTIDE SEQUENCE</scope>
    <source>
        <strain evidence="1">RS3R-1</strain>
    </source>
</reference>
<dbReference type="EMBL" id="BSCQ01000030">
    <property type="protein sequence ID" value="GLH42832.1"/>
    <property type="molecule type" value="Genomic_DNA"/>
</dbReference>
<evidence type="ECO:0000313" key="2">
    <source>
        <dbReference type="Proteomes" id="UP001145022"/>
    </source>
</evidence>
<proteinExistence type="predicted"/>
<accession>A0ABQ5PHE8</accession>